<feature type="compositionally biased region" description="Acidic residues" evidence="1">
    <location>
        <begin position="436"/>
        <end position="448"/>
    </location>
</feature>
<accession>A0A314L6Y9</accession>
<organism evidence="2 3">
    <name type="scientific">Nicotiana attenuata</name>
    <name type="common">Coyote tobacco</name>
    <dbReference type="NCBI Taxonomy" id="49451"/>
    <lineage>
        <taxon>Eukaryota</taxon>
        <taxon>Viridiplantae</taxon>
        <taxon>Streptophyta</taxon>
        <taxon>Embryophyta</taxon>
        <taxon>Tracheophyta</taxon>
        <taxon>Spermatophyta</taxon>
        <taxon>Magnoliopsida</taxon>
        <taxon>eudicotyledons</taxon>
        <taxon>Gunneridae</taxon>
        <taxon>Pentapetalae</taxon>
        <taxon>asterids</taxon>
        <taxon>lamiids</taxon>
        <taxon>Solanales</taxon>
        <taxon>Solanaceae</taxon>
        <taxon>Nicotianoideae</taxon>
        <taxon>Nicotianeae</taxon>
        <taxon>Nicotiana</taxon>
    </lineage>
</organism>
<protein>
    <submittedName>
        <fullName evidence="2">Uncharacterized protein</fullName>
    </submittedName>
</protein>
<dbReference type="EMBL" id="MJEQ01000325">
    <property type="protein sequence ID" value="OIT37325.1"/>
    <property type="molecule type" value="Genomic_DNA"/>
</dbReference>
<reference evidence="2" key="1">
    <citation type="submission" date="2016-11" db="EMBL/GenBank/DDBJ databases">
        <title>The genome of Nicotiana attenuata.</title>
        <authorList>
            <person name="Xu S."/>
            <person name="Brockmoeller T."/>
            <person name="Gaquerel E."/>
            <person name="Navarro A."/>
            <person name="Kuhl H."/>
            <person name="Gase K."/>
            <person name="Ling Z."/>
            <person name="Zhou W."/>
            <person name="Kreitzer C."/>
            <person name="Stanke M."/>
            <person name="Tang H."/>
            <person name="Lyons E."/>
            <person name="Pandey P."/>
            <person name="Pandey S.P."/>
            <person name="Timmermann B."/>
            <person name="Baldwin I.T."/>
        </authorList>
    </citation>
    <scope>NUCLEOTIDE SEQUENCE [LARGE SCALE GENOMIC DNA]</scope>
    <source>
        <strain evidence="2">UT</strain>
    </source>
</reference>
<feature type="non-terminal residue" evidence="2">
    <location>
        <position position="668"/>
    </location>
</feature>
<proteinExistence type="predicted"/>
<feature type="region of interest" description="Disordered" evidence="1">
    <location>
        <begin position="166"/>
        <end position="201"/>
    </location>
</feature>
<sequence length="668" mass="71617">MNATSYIMNITFILVAKTHENDEVDEGIGDKYNGDLRQLLNERRVLKKGENAAGDQLDASGNKDVTSVDAHVLNFPHANHAHDGSLVGNEASVSKNSVAADRVGKEASVSKNSAILNCPNATDGTAGFKNSKVVQQEVGTAVNAVVTVPVTAALNRVVKDMKAATTGFSKGPGAGQKSVEAGLQTSKGQGQVTADSHKEPAPQVVKLSTDQVWSVVNLSPSKTNSTDLKNQRLLAKNIEVSNSFAALVNEHDCAKNITVANSFGVLENELVLDDAGMGEQQADRDAPSNCSQPKTPGSAKNQQIVPIVDSKAVAATEATPMLHISDPHLAKMIKESHAAMLMHTTRKINAPLVTLNTSVHDVPSQSLESFGERHGESGQQLLSTGNNQQVEKSVAAISQANSTNKMLVSKEQQAVTSEFLLTRETWADRCEHEEDIDFENLGDSEEEADHGSYTSNEGAVEVHKEQVSSSSQRGQIKKGLSPNATVFVPAGQQQKLNNAAVSKEIEISSMHKAVATGSNNAMAAKYNLTPTSTLHALVSHDIDTSSLLQQQYHNTSTSGAISNVALVSDQDRALLDTLDSPKPHRCAYSTGSKTTSQKMKVSVAKRHEACSAKRMKRHEPLWMVIQEEANQKLEANLRVAIYDEAKEDELIEPCSEEAATSGDFSPKH</sequence>
<evidence type="ECO:0000313" key="3">
    <source>
        <dbReference type="Proteomes" id="UP000187609"/>
    </source>
</evidence>
<gene>
    <name evidence="2" type="ORF">A4A49_08738</name>
</gene>
<evidence type="ECO:0000256" key="1">
    <source>
        <dbReference type="SAM" id="MobiDB-lite"/>
    </source>
</evidence>
<feature type="compositionally biased region" description="Polar residues" evidence="1">
    <location>
        <begin position="183"/>
        <end position="194"/>
    </location>
</feature>
<feature type="region of interest" description="Disordered" evidence="1">
    <location>
        <begin position="436"/>
        <end position="460"/>
    </location>
</feature>
<dbReference type="AlphaFoldDB" id="A0A314L6Y9"/>
<keyword evidence="3" id="KW-1185">Reference proteome</keyword>
<dbReference type="Proteomes" id="UP000187609">
    <property type="component" value="Unassembled WGS sequence"/>
</dbReference>
<comment type="caution">
    <text evidence="2">The sequence shown here is derived from an EMBL/GenBank/DDBJ whole genome shotgun (WGS) entry which is preliminary data.</text>
</comment>
<evidence type="ECO:0000313" key="2">
    <source>
        <dbReference type="EMBL" id="OIT37325.1"/>
    </source>
</evidence>
<dbReference type="Gramene" id="OIT37325">
    <property type="protein sequence ID" value="OIT37325"/>
    <property type="gene ID" value="A4A49_08738"/>
</dbReference>
<feature type="compositionally biased region" description="Polar residues" evidence="1">
    <location>
        <begin position="288"/>
        <end position="301"/>
    </location>
</feature>
<feature type="region of interest" description="Disordered" evidence="1">
    <location>
        <begin position="278"/>
        <end position="301"/>
    </location>
</feature>
<name>A0A314L6Y9_NICAT</name>